<evidence type="ECO:0000256" key="5">
    <source>
        <dbReference type="ARBA" id="ARBA00022840"/>
    </source>
</evidence>
<evidence type="ECO:0000256" key="3">
    <source>
        <dbReference type="ARBA" id="ARBA00022741"/>
    </source>
</evidence>
<dbReference type="InterPro" id="IPR011009">
    <property type="entry name" value="Kinase-like_dom_sf"/>
</dbReference>
<feature type="domain" description="Protein kinase" evidence="6">
    <location>
        <begin position="24"/>
        <end position="413"/>
    </location>
</feature>
<dbReference type="Gene3D" id="1.10.510.10">
    <property type="entry name" value="Transferase(Phosphotransferase) domain 1"/>
    <property type="match status" value="2"/>
</dbReference>
<dbReference type="GO" id="GO:0005524">
    <property type="term" value="F:ATP binding"/>
    <property type="evidence" value="ECO:0007669"/>
    <property type="project" value="UniProtKB-KW"/>
</dbReference>
<evidence type="ECO:0000259" key="6">
    <source>
        <dbReference type="PROSITE" id="PS50011"/>
    </source>
</evidence>
<evidence type="ECO:0000256" key="2">
    <source>
        <dbReference type="ARBA" id="ARBA00022679"/>
    </source>
</evidence>
<dbReference type="InterPro" id="IPR045272">
    <property type="entry name" value="ANXUR1/2-like"/>
</dbReference>
<accession>A0A6L2JDZ4</accession>
<protein>
    <submittedName>
        <fullName evidence="7">Kinase-like domain-containing protein</fullName>
    </submittedName>
</protein>
<dbReference type="SUPFAM" id="SSF56112">
    <property type="entry name" value="Protein kinase-like (PK-like)"/>
    <property type="match status" value="1"/>
</dbReference>
<keyword evidence="2" id="KW-0808">Transferase</keyword>
<dbReference type="Pfam" id="PF00069">
    <property type="entry name" value="Pkinase"/>
    <property type="match status" value="1"/>
</dbReference>
<name>A0A6L2JDZ4_TANCI</name>
<dbReference type="AlphaFoldDB" id="A0A6L2JDZ4"/>
<organism evidence="7">
    <name type="scientific">Tanacetum cinerariifolium</name>
    <name type="common">Dalmatian daisy</name>
    <name type="synonym">Chrysanthemum cinerariifolium</name>
    <dbReference type="NCBI Taxonomy" id="118510"/>
    <lineage>
        <taxon>Eukaryota</taxon>
        <taxon>Viridiplantae</taxon>
        <taxon>Streptophyta</taxon>
        <taxon>Embryophyta</taxon>
        <taxon>Tracheophyta</taxon>
        <taxon>Spermatophyta</taxon>
        <taxon>Magnoliopsida</taxon>
        <taxon>eudicotyledons</taxon>
        <taxon>Gunneridae</taxon>
        <taxon>Pentapetalae</taxon>
        <taxon>asterids</taxon>
        <taxon>campanulids</taxon>
        <taxon>Asterales</taxon>
        <taxon>Asteraceae</taxon>
        <taxon>Asteroideae</taxon>
        <taxon>Anthemideae</taxon>
        <taxon>Anthemidinae</taxon>
        <taxon>Tanacetum</taxon>
    </lineage>
</organism>
<dbReference type="Gene3D" id="3.30.200.20">
    <property type="entry name" value="Phosphorylase Kinase, domain 1"/>
    <property type="match status" value="1"/>
</dbReference>
<dbReference type="PROSITE" id="PS50011">
    <property type="entry name" value="PROTEIN_KINASE_DOM"/>
    <property type="match status" value="1"/>
</dbReference>
<dbReference type="PANTHER" id="PTHR27003:SF383">
    <property type="entry name" value="TYROSINE-PROTEIN KINASE, NON-RECEPTOR JAK_TYK2-RELATED"/>
    <property type="match status" value="1"/>
</dbReference>
<gene>
    <name evidence="7" type="ORF">Tci_007191</name>
</gene>
<dbReference type="GO" id="GO:0004674">
    <property type="term" value="F:protein serine/threonine kinase activity"/>
    <property type="evidence" value="ECO:0007669"/>
    <property type="project" value="UniProtKB-KW"/>
</dbReference>
<proteinExistence type="predicted"/>
<keyword evidence="1" id="KW-0723">Serine/threonine-protein kinase</keyword>
<evidence type="ECO:0000256" key="4">
    <source>
        <dbReference type="ARBA" id="ARBA00022777"/>
    </source>
</evidence>
<dbReference type="PANTHER" id="PTHR27003">
    <property type="entry name" value="OS07G0166700 PROTEIN"/>
    <property type="match status" value="1"/>
</dbReference>
<dbReference type="EMBL" id="BKCJ010000665">
    <property type="protein sequence ID" value="GEU35213.1"/>
    <property type="molecule type" value="Genomic_DNA"/>
</dbReference>
<reference evidence="7" key="1">
    <citation type="journal article" date="2019" name="Sci. Rep.">
        <title>Draft genome of Tanacetum cinerariifolium, the natural source of mosquito coil.</title>
        <authorList>
            <person name="Yamashiro T."/>
            <person name="Shiraishi A."/>
            <person name="Satake H."/>
            <person name="Nakayama K."/>
        </authorList>
    </citation>
    <scope>NUCLEOTIDE SEQUENCE</scope>
</reference>
<dbReference type="GO" id="GO:0005886">
    <property type="term" value="C:plasma membrane"/>
    <property type="evidence" value="ECO:0007669"/>
    <property type="project" value="TreeGrafter"/>
</dbReference>
<dbReference type="GO" id="GO:0009506">
    <property type="term" value="C:plasmodesma"/>
    <property type="evidence" value="ECO:0007669"/>
    <property type="project" value="TreeGrafter"/>
</dbReference>
<dbReference type="FunFam" id="3.30.200.20:FF:000039">
    <property type="entry name" value="receptor-like protein kinase FERONIA"/>
    <property type="match status" value="1"/>
</dbReference>
<dbReference type="GO" id="GO:0004714">
    <property type="term" value="F:transmembrane receptor protein tyrosine kinase activity"/>
    <property type="evidence" value="ECO:0007669"/>
    <property type="project" value="InterPro"/>
</dbReference>
<keyword evidence="3" id="KW-0547">Nucleotide-binding</keyword>
<sequence>MPPPRQIAHLQIQLKDVLDATNNFDDEKLIGEGGFVRVYKGILLQSGKSIAARRFHRHYAQGGVEFWKEIMMLHNLKHKNVVKIIGFCDEDDEKIIINKYEANGSLDQYLSNPSITWMQRLQICVDVAHALKYIHYHDQRDLSVVHRNIKSSKILLNKNWKPKLYGFEISLNHAKGRRHLALFAKEDIGTIGYVDPMYKKTGLVSHKSDVYSLGVVLFEVLCGRRAFIPEKCATEDLSSHTRSTFLNNIRILGAFTIYATSFRGWNPFRYGKQPPMISTRDSFKHEQPSTQIVADQTEPMAPEQIHLSPSSIDSSSQEQPFNPLYTMKRLDQYIHSPNDELLAKLAKSHYDKSTLGDIIDPALRKQMAQRSFDLFTDIAYNCLKIKRQERPNIDLVIAKLGEALKRQREHDLTSSISNYLPLYLLQSILKKQSKGAVKVEGLSLKKKLKRMVVFYCIRAGPSACYDVAFVQFDYIACALQ</sequence>
<keyword evidence="4 7" id="KW-0418">Kinase</keyword>
<evidence type="ECO:0000313" key="7">
    <source>
        <dbReference type="EMBL" id="GEU35213.1"/>
    </source>
</evidence>
<evidence type="ECO:0000256" key="1">
    <source>
        <dbReference type="ARBA" id="ARBA00022527"/>
    </source>
</evidence>
<comment type="caution">
    <text evidence="7">The sequence shown here is derived from an EMBL/GenBank/DDBJ whole genome shotgun (WGS) entry which is preliminary data.</text>
</comment>
<keyword evidence="5" id="KW-0067">ATP-binding</keyword>
<dbReference type="InterPro" id="IPR000719">
    <property type="entry name" value="Prot_kinase_dom"/>
</dbReference>